<keyword evidence="3 4" id="KW-0687">Ribonucleoprotein</keyword>
<dbReference type="Proteomes" id="UP000018087">
    <property type="component" value="Unassembled WGS sequence"/>
</dbReference>
<accession>U7PQK5</accession>
<reference evidence="9" key="1">
    <citation type="journal article" date="2014" name="Genome Announc.">
        <title>Genome sequence of the pathogenic fungus Sporothrix schenckii (ATCC 58251).</title>
        <authorList>
            <person name="Cuomo C.A."/>
            <person name="Rodriguez-Del Valle N."/>
            <person name="Perez-Sanchez L."/>
            <person name="Abouelleil A."/>
            <person name="Goldberg J."/>
            <person name="Young S."/>
            <person name="Zeng Q."/>
            <person name="Birren B.W."/>
        </authorList>
    </citation>
    <scope>NUCLEOTIDE SEQUENCE [LARGE SCALE GENOMIC DNA]</scope>
    <source>
        <strain evidence="9">ATCC 58251 / de Perez 2211183</strain>
    </source>
</reference>
<dbReference type="SMART" id="SM00672">
    <property type="entry name" value="CAP10"/>
    <property type="match status" value="1"/>
</dbReference>
<dbReference type="eggNOG" id="KOG3295">
    <property type="taxonomic scope" value="Eukaryota"/>
</dbReference>
<evidence type="ECO:0000259" key="7">
    <source>
        <dbReference type="SMART" id="SM00672"/>
    </source>
</evidence>
<keyword evidence="6" id="KW-0812">Transmembrane</keyword>
<dbReference type="HOGENOM" id="CLU_005027_4_2_1"/>
<gene>
    <name evidence="8" type="ORF">HMPREF1624_06989</name>
</gene>
<dbReference type="STRING" id="1391915.U7PQK5"/>
<proteinExistence type="inferred from homology"/>
<evidence type="ECO:0000256" key="1">
    <source>
        <dbReference type="ARBA" id="ARBA00005640"/>
    </source>
</evidence>
<dbReference type="Pfam" id="PF01294">
    <property type="entry name" value="Ribosomal_L13e"/>
    <property type="match status" value="1"/>
</dbReference>
<dbReference type="InterPro" id="IPR018256">
    <property type="entry name" value="Ribosomal_eL13_CS"/>
</dbReference>
<evidence type="ECO:0000313" key="9">
    <source>
        <dbReference type="Proteomes" id="UP000018087"/>
    </source>
</evidence>
<dbReference type="PROSITE" id="PS01104">
    <property type="entry name" value="RIBOSOMAL_L13E"/>
    <property type="match status" value="1"/>
</dbReference>
<dbReference type="GO" id="GO:0006412">
    <property type="term" value="P:translation"/>
    <property type="evidence" value="ECO:0007669"/>
    <property type="project" value="InterPro"/>
</dbReference>
<dbReference type="Pfam" id="PF05686">
    <property type="entry name" value="Glyco_transf_90"/>
    <property type="match status" value="1"/>
</dbReference>
<dbReference type="OrthoDB" id="541052at2759"/>
<protein>
    <recommendedName>
        <fullName evidence="4">60S ribosomal protein L13</fullName>
    </recommendedName>
</protein>
<keyword evidence="2 4" id="KW-0689">Ribosomal protein</keyword>
<sequence length="845" mass="94650">MMFFRKAGTAFSSRRGPQSFSTIARFVVVVGFVTFAATGLLLTQYSPDKVRSVAAKIPHLTLNPDSEAQQATAEYDRLVVNVSDTDLHPIDRLIAAARQAHDALVAKQSSDVATAAAKYRERRGRHPPPGFDKWMEYAKKHDAIVVEDFFDRIYHDLNPFWGLDPDQLAGRAQSWHHVVRVRGGTATGVGDVTGRVPWLKLWTDLVAEAAPFLPDVDMPINYMDESRLLVKWEEITDLVKKAEDGREIVPREKALQQYRGLAFVDAKNANETHAYDPDWIHENSPQYWDLSRAACPPNSPSRNVPALKDFSRPPSLPFDWRPAYSSEGYVKNFTASADPCTQPHLRSLHGTFIEPLSISTSTELIPLFSGCKLPTNNDILIPGAMYLTDDPFYSGGDGHGPQWSQKKTGIVWRGVASGGRNKKENWSHFQRHRLLEMLNGTTVTALEHDGARAMTFEMAPLQMYNYQRRHDMTVGDFLSEFADAGFTDLLCFPFGECDYVTPHFQALPSKPMAEQYVNKFIPDADGNSFSARFRGLLLSTSLPLKATIYAEWHDDRLAPWLHFAPLDNTFQDLHAAIDYFTSSAKGDAAARMLASVGKRWGEKVLRRDDMLLYTWRLLLEFARVCDENRLLLGYTEDLTPAAIKHNNQIPHNHFRKDWQRRVRTHFDQAGKKHSRRVARQTKAAAIAPRPVDRLRPIVRCPSIKYNRKVRAGRGFTLAELKAAGVPRLLAPTIGISVDHRRQNLSEESLAANVARLKAYKSRLLVFPKKGAKPTVPAGQSAALIASALPIVSSTAGVTEIKTSELPAPLEAGAYATLRKARSDAKLVGKREKRIKDKAEAEANKK</sequence>
<keyword evidence="6" id="KW-1133">Transmembrane helix</keyword>
<dbReference type="InterPro" id="IPR001380">
    <property type="entry name" value="Ribosomal_eL13"/>
</dbReference>
<evidence type="ECO:0000256" key="2">
    <source>
        <dbReference type="ARBA" id="ARBA00022980"/>
    </source>
</evidence>
<feature type="region of interest" description="Disordered" evidence="5">
    <location>
        <begin position="825"/>
        <end position="845"/>
    </location>
</feature>
<name>U7PQK5_SPOS1</name>
<dbReference type="Gene3D" id="1.20.5.110">
    <property type="match status" value="1"/>
</dbReference>
<dbReference type="EMBL" id="KI440849">
    <property type="protein sequence ID" value="ERS96780.1"/>
    <property type="molecule type" value="Genomic_DNA"/>
</dbReference>
<comment type="similarity">
    <text evidence="1 4">Belongs to the eukaryotic ribosomal protein eL13 family.</text>
</comment>
<dbReference type="GO" id="GO:0022625">
    <property type="term" value="C:cytosolic large ribosomal subunit"/>
    <property type="evidence" value="ECO:0007669"/>
    <property type="project" value="TreeGrafter"/>
</dbReference>
<dbReference type="eggNOG" id="KOG2458">
    <property type="taxonomic scope" value="Eukaryota"/>
</dbReference>
<keyword evidence="6" id="KW-0472">Membrane</keyword>
<keyword evidence="9" id="KW-1185">Reference proteome</keyword>
<evidence type="ECO:0000256" key="4">
    <source>
        <dbReference type="RuleBase" id="RU000572"/>
    </source>
</evidence>
<evidence type="ECO:0000256" key="5">
    <source>
        <dbReference type="SAM" id="MobiDB-lite"/>
    </source>
</evidence>
<dbReference type="GO" id="GO:0003723">
    <property type="term" value="F:RNA binding"/>
    <property type="evidence" value="ECO:0007669"/>
    <property type="project" value="TreeGrafter"/>
</dbReference>
<feature type="transmembrane region" description="Helical" evidence="6">
    <location>
        <begin position="20"/>
        <end position="42"/>
    </location>
</feature>
<evidence type="ECO:0000256" key="3">
    <source>
        <dbReference type="ARBA" id="ARBA00023274"/>
    </source>
</evidence>
<dbReference type="GO" id="GO:0003735">
    <property type="term" value="F:structural constituent of ribosome"/>
    <property type="evidence" value="ECO:0007669"/>
    <property type="project" value="InterPro"/>
</dbReference>
<dbReference type="HAMAP" id="MF_00499">
    <property type="entry name" value="Ribosomal_eL13"/>
    <property type="match status" value="1"/>
</dbReference>
<organism evidence="8 9">
    <name type="scientific">Sporothrix schenckii (strain ATCC 58251 / de Perez 2211183)</name>
    <name type="common">Rose-picker's disease fungus</name>
    <dbReference type="NCBI Taxonomy" id="1391915"/>
    <lineage>
        <taxon>Eukaryota</taxon>
        <taxon>Fungi</taxon>
        <taxon>Dikarya</taxon>
        <taxon>Ascomycota</taxon>
        <taxon>Pezizomycotina</taxon>
        <taxon>Sordariomycetes</taxon>
        <taxon>Sordariomycetidae</taxon>
        <taxon>Ophiostomatales</taxon>
        <taxon>Ophiostomataceae</taxon>
        <taxon>Sporothrix</taxon>
    </lineage>
</organism>
<feature type="domain" description="Glycosyl transferase CAP10" evidence="7">
    <location>
        <begin position="355"/>
        <end position="628"/>
    </location>
</feature>
<evidence type="ECO:0000313" key="8">
    <source>
        <dbReference type="EMBL" id="ERS96780.1"/>
    </source>
</evidence>
<dbReference type="PANTHER" id="PTHR11722:SF0">
    <property type="entry name" value="LARGE RIBOSOMAL SUBUNIT PROTEIN EL13"/>
    <property type="match status" value="1"/>
</dbReference>
<dbReference type="PANTHER" id="PTHR11722">
    <property type="entry name" value="60S RIBOSOMAL PROTEIN L13"/>
    <property type="match status" value="1"/>
</dbReference>
<evidence type="ECO:0000256" key="6">
    <source>
        <dbReference type="SAM" id="Phobius"/>
    </source>
</evidence>
<dbReference type="AlphaFoldDB" id="U7PQK5"/>
<dbReference type="InterPro" id="IPR006598">
    <property type="entry name" value="CAP10"/>
</dbReference>